<dbReference type="CDD" id="cd00082">
    <property type="entry name" value="HisKA"/>
    <property type="match status" value="1"/>
</dbReference>
<keyword evidence="10" id="KW-0472">Membrane</keyword>
<dbReference type="SMART" id="SM00304">
    <property type="entry name" value="HAMP"/>
    <property type="match status" value="1"/>
</dbReference>
<dbReference type="InterPro" id="IPR003594">
    <property type="entry name" value="HATPase_dom"/>
</dbReference>
<dbReference type="CDD" id="cd06225">
    <property type="entry name" value="HAMP"/>
    <property type="match status" value="1"/>
</dbReference>
<dbReference type="CDD" id="cd00075">
    <property type="entry name" value="HATPase"/>
    <property type="match status" value="1"/>
</dbReference>
<dbReference type="SMART" id="SM00388">
    <property type="entry name" value="HisKA"/>
    <property type="match status" value="1"/>
</dbReference>
<dbReference type="InterPro" id="IPR003660">
    <property type="entry name" value="HAMP_dom"/>
</dbReference>
<evidence type="ECO:0000256" key="1">
    <source>
        <dbReference type="ARBA" id="ARBA00000085"/>
    </source>
</evidence>
<dbReference type="GO" id="GO:0016301">
    <property type="term" value="F:kinase activity"/>
    <property type="evidence" value="ECO:0007669"/>
    <property type="project" value="UniProtKB-KW"/>
</dbReference>
<evidence type="ECO:0000256" key="7">
    <source>
        <dbReference type="ARBA" id="ARBA00022777"/>
    </source>
</evidence>
<evidence type="ECO:0000256" key="5">
    <source>
        <dbReference type="ARBA" id="ARBA00022679"/>
    </source>
</evidence>
<dbReference type="EC" id="2.7.13.3" evidence="3"/>
<dbReference type="EMBL" id="JBIAQY010000008">
    <property type="protein sequence ID" value="MFF3570641.1"/>
    <property type="molecule type" value="Genomic_DNA"/>
</dbReference>
<evidence type="ECO:0000313" key="14">
    <source>
        <dbReference type="Proteomes" id="UP001601992"/>
    </source>
</evidence>
<dbReference type="PROSITE" id="PS50109">
    <property type="entry name" value="HIS_KIN"/>
    <property type="match status" value="1"/>
</dbReference>
<evidence type="ECO:0000256" key="4">
    <source>
        <dbReference type="ARBA" id="ARBA00022553"/>
    </source>
</evidence>
<dbReference type="Gene3D" id="3.30.565.10">
    <property type="entry name" value="Histidine kinase-like ATPase, C-terminal domain"/>
    <property type="match status" value="1"/>
</dbReference>
<keyword evidence="4" id="KW-0597">Phosphoprotein</keyword>
<accession>A0ABW6S2W0</accession>
<dbReference type="PROSITE" id="PS50885">
    <property type="entry name" value="HAMP"/>
    <property type="match status" value="1"/>
</dbReference>
<dbReference type="Gene3D" id="6.10.340.10">
    <property type="match status" value="1"/>
</dbReference>
<evidence type="ECO:0000313" key="13">
    <source>
        <dbReference type="EMBL" id="MFF3570641.1"/>
    </source>
</evidence>
<dbReference type="Proteomes" id="UP001601992">
    <property type="component" value="Unassembled WGS sequence"/>
</dbReference>
<keyword evidence="6" id="KW-0812">Transmembrane</keyword>
<evidence type="ECO:0000259" key="12">
    <source>
        <dbReference type="PROSITE" id="PS50885"/>
    </source>
</evidence>
<dbReference type="SUPFAM" id="SSF47384">
    <property type="entry name" value="Homodimeric domain of signal transducing histidine kinase"/>
    <property type="match status" value="1"/>
</dbReference>
<feature type="domain" description="HAMP" evidence="12">
    <location>
        <begin position="194"/>
        <end position="247"/>
    </location>
</feature>
<dbReference type="Pfam" id="PF02518">
    <property type="entry name" value="HATPase_c"/>
    <property type="match status" value="1"/>
</dbReference>
<reference evidence="13 14" key="1">
    <citation type="submission" date="2024-10" db="EMBL/GenBank/DDBJ databases">
        <title>The Natural Products Discovery Center: Release of the First 8490 Sequenced Strains for Exploring Actinobacteria Biosynthetic Diversity.</title>
        <authorList>
            <person name="Kalkreuter E."/>
            <person name="Kautsar S.A."/>
            <person name="Yang D."/>
            <person name="Bader C.D."/>
            <person name="Teijaro C.N."/>
            <person name="Fluegel L."/>
            <person name="Davis C.M."/>
            <person name="Simpson J.R."/>
            <person name="Lauterbach L."/>
            <person name="Steele A.D."/>
            <person name="Gui C."/>
            <person name="Meng S."/>
            <person name="Li G."/>
            <person name="Viehrig K."/>
            <person name="Ye F."/>
            <person name="Su P."/>
            <person name="Kiefer A.F."/>
            <person name="Nichols A."/>
            <person name="Cepeda A.J."/>
            <person name="Yan W."/>
            <person name="Fan B."/>
            <person name="Jiang Y."/>
            <person name="Adhikari A."/>
            <person name="Zheng C.-J."/>
            <person name="Schuster L."/>
            <person name="Cowan T.M."/>
            <person name="Smanski M.J."/>
            <person name="Chevrette M.G."/>
            <person name="De Carvalho L.P.S."/>
            <person name="Shen B."/>
        </authorList>
    </citation>
    <scope>NUCLEOTIDE SEQUENCE [LARGE SCALE GENOMIC DNA]</scope>
    <source>
        <strain evidence="13 14">NPDC002593</strain>
    </source>
</reference>
<dbReference type="Gene3D" id="1.10.287.130">
    <property type="match status" value="1"/>
</dbReference>
<dbReference type="InterPro" id="IPR004358">
    <property type="entry name" value="Sig_transdc_His_kin-like_C"/>
</dbReference>
<dbReference type="SUPFAM" id="SSF158472">
    <property type="entry name" value="HAMP domain-like"/>
    <property type="match status" value="1"/>
</dbReference>
<evidence type="ECO:0000256" key="6">
    <source>
        <dbReference type="ARBA" id="ARBA00022692"/>
    </source>
</evidence>
<dbReference type="InterPro" id="IPR050428">
    <property type="entry name" value="TCS_sensor_his_kinase"/>
</dbReference>
<comment type="subcellular location">
    <subcellularLocation>
        <location evidence="2">Cell membrane</location>
    </subcellularLocation>
</comment>
<evidence type="ECO:0000256" key="8">
    <source>
        <dbReference type="ARBA" id="ARBA00022989"/>
    </source>
</evidence>
<keyword evidence="14" id="KW-1185">Reference proteome</keyword>
<dbReference type="InterPro" id="IPR005467">
    <property type="entry name" value="His_kinase_dom"/>
</dbReference>
<proteinExistence type="predicted"/>
<dbReference type="PRINTS" id="PR00344">
    <property type="entry name" value="BCTRLSENSOR"/>
</dbReference>
<evidence type="ECO:0000256" key="3">
    <source>
        <dbReference type="ARBA" id="ARBA00012438"/>
    </source>
</evidence>
<name>A0ABW6S2W0_9NOCA</name>
<comment type="catalytic activity">
    <reaction evidence="1">
        <text>ATP + protein L-histidine = ADP + protein N-phospho-L-histidine.</text>
        <dbReference type="EC" id="2.7.13.3"/>
    </reaction>
</comment>
<evidence type="ECO:0000259" key="11">
    <source>
        <dbReference type="PROSITE" id="PS50109"/>
    </source>
</evidence>
<keyword evidence="5" id="KW-0808">Transferase</keyword>
<dbReference type="InterPro" id="IPR036890">
    <property type="entry name" value="HATPase_C_sf"/>
</dbReference>
<evidence type="ECO:0000256" key="9">
    <source>
        <dbReference type="ARBA" id="ARBA00023012"/>
    </source>
</evidence>
<protein>
    <recommendedName>
        <fullName evidence="3">histidine kinase</fullName>
        <ecNumber evidence="3">2.7.13.3</ecNumber>
    </recommendedName>
</protein>
<dbReference type="PANTHER" id="PTHR45436:SF5">
    <property type="entry name" value="SENSOR HISTIDINE KINASE TRCS"/>
    <property type="match status" value="1"/>
</dbReference>
<evidence type="ECO:0000256" key="10">
    <source>
        <dbReference type="ARBA" id="ARBA00023136"/>
    </source>
</evidence>
<comment type="caution">
    <text evidence="13">The sequence shown here is derived from an EMBL/GenBank/DDBJ whole genome shotgun (WGS) entry which is preliminary data.</text>
</comment>
<keyword evidence="7 13" id="KW-0418">Kinase</keyword>
<organism evidence="13 14">
    <name type="scientific">Nocardia jiangxiensis</name>
    <dbReference type="NCBI Taxonomy" id="282685"/>
    <lineage>
        <taxon>Bacteria</taxon>
        <taxon>Bacillati</taxon>
        <taxon>Actinomycetota</taxon>
        <taxon>Actinomycetes</taxon>
        <taxon>Mycobacteriales</taxon>
        <taxon>Nocardiaceae</taxon>
        <taxon>Nocardia</taxon>
    </lineage>
</organism>
<sequence>MLGRRVSAVPLRIALVVAMVSLAGVVLAASGFAVTSALSKSLTDRTDEQLFDAAHTWARPTPMKLISTGEGEMTWVPADATAPPPKLGSADQPHRFFELRRGPEGELYRIQPDKTSSMPKLSGLTAHTPVTVPSSDGSDTDWRVLVTTNTHGSTIIGLPLTDNVDTVSKLIGFEIATSVGALVLLGAGGYLVVRRSLRPLSQVEETAAAIAGGDLSRRVPVRDVDTEVDHLARSLNVMLTQIQHGVTATEASEEAARRSEAKMRQFVADASHELRTPLTTIRGFAELYRQGASQDPALVLERIEAEAGRMGLLVEDLLMLARMDAQRPLESVPVDLLALAGDVVHGAQAMAAKQDGPDHPVALDIRSGPGTLEVPGDAARLRQVLANLVGNAMAHTPPGTPVTVRLTPGEDAVRLEVGDKGPGLSPEAAARVFERFYRTDTSRARASGGSGLGLSIVQALVAAHGGTVAVDSAPGEGATFTVVLPRTRPK</sequence>
<dbReference type="SUPFAM" id="SSF55874">
    <property type="entry name" value="ATPase domain of HSP90 chaperone/DNA topoisomerase II/histidine kinase"/>
    <property type="match status" value="1"/>
</dbReference>
<dbReference type="SMART" id="SM00387">
    <property type="entry name" value="HATPase_c"/>
    <property type="match status" value="1"/>
</dbReference>
<evidence type="ECO:0000256" key="2">
    <source>
        <dbReference type="ARBA" id="ARBA00004236"/>
    </source>
</evidence>
<gene>
    <name evidence="13" type="ORF">ACFYXQ_22940</name>
</gene>
<feature type="domain" description="Histidine kinase" evidence="11">
    <location>
        <begin position="269"/>
        <end position="488"/>
    </location>
</feature>
<dbReference type="RefSeq" id="WP_387405090.1">
    <property type="nucleotide sequence ID" value="NZ_JBIAQY010000008.1"/>
</dbReference>
<dbReference type="InterPro" id="IPR003661">
    <property type="entry name" value="HisK_dim/P_dom"/>
</dbReference>
<dbReference type="PANTHER" id="PTHR45436">
    <property type="entry name" value="SENSOR HISTIDINE KINASE YKOH"/>
    <property type="match status" value="1"/>
</dbReference>
<keyword evidence="9" id="KW-0902">Two-component regulatory system</keyword>
<dbReference type="Pfam" id="PF00672">
    <property type="entry name" value="HAMP"/>
    <property type="match status" value="1"/>
</dbReference>
<dbReference type="Pfam" id="PF00512">
    <property type="entry name" value="HisKA"/>
    <property type="match status" value="1"/>
</dbReference>
<keyword evidence="8" id="KW-1133">Transmembrane helix</keyword>
<dbReference type="InterPro" id="IPR036097">
    <property type="entry name" value="HisK_dim/P_sf"/>
</dbReference>